<organism evidence="3 4">
    <name type="scientific">Paenisporosarcina macmurdoensis</name>
    <dbReference type="NCBI Taxonomy" id="212659"/>
    <lineage>
        <taxon>Bacteria</taxon>
        <taxon>Bacillati</taxon>
        <taxon>Bacillota</taxon>
        <taxon>Bacilli</taxon>
        <taxon>Bacillales</taxon>
        <taxon>Caryophanaceae</taxon>
        <taxon>Paenisporosarcina</taxon>
    </lineage>
</organism>
<dbReference type="Proteomes" id="UP001596170">
    <property type="component" value="Unassembled WGS sequence"/>
</dbReference>
<feature type="chain" id="PRO_5045181647" evidence="2">
    <location>
        <begin position="21"/>
        <end position="240"/>
    </location>
</feature>
<keyword evidence="4" id="KW-1185">Reference proteome</keyword>
<protein>
    <submittedName>
        <fullName evidence="3">Uncharacterized protein</fullName>
    </submittedName>
</protein>
<dbReference type="PROSITE" id="PS51257">
    <property type="entry name" value="PROKAR_LIPOPROTEIN"/>
    <property type="match status" value="1"/>
</dbReference>
<accession>A0ABW1LAL3</accession>
<dbReference type="RefSeq" id="WP_377734458.1">
    <property type="nucleotide sequence ID" value="NZ_JBHSRI010000018.1"/>
</dbReference>
<comment type="caution">
    <text evidence="3">The sequence shown here is derived from an EMBL/GenBank/DDBJ whole genome shotgun (WGS) entry which is preliminary data.</text>
</comment>
<sequence length="240" mass="27565">MSLIKFIPILILFLLLSACGEDPVEEPSDSNENPSTEEQQPEENIEEPEKIVTEPEPVPEPEPEPEPEPVIIQFSNYFMQDGATATYLGDGNEYASYQARTQWHNDTTVSIYEDNGGTTLLRTYRISDESIDLIQEQGEFYDEFNPTDEELQELPILSTFLKLPLEAGEVFDDWEIISVDQTLETPYQLFEQVIVLEKTDDTGAIQRKYIVEQYGEIKREFIMLEEDTEFIVTSTLESVE</sequence>
<feature type="signal peptide" evidence="2">
    <location>
        <begin position="1"/>
        <end position="20"/>
    </location>
</feature>
<feature type="region of interest" description="Disordered" evidence="1">
    <location>
        <begin position="22"/>
        <end position="68"/>
    </location>
</feature>
<feature type="compositionally biased region" description="Acidic residues" evidence="1">
    <location>
        <begin position="57"/>
        <end position="67"/>
    </location>
</feature>
<evidence type="ECO:0000256" key="1">
    <source>
        <dbReference type="SAM" id="MobiDB-lite"/>
    </source>
</evidence>
<dbReference type="EMBL" id="JBHSRI010000018">
    <property type="protein sequence ID" value="MFC6040143.1"/>
    <property type="molecule type" value="Genomic_DNA"/>
</dbReference>
<evidence type="ECO:0000313" key="3">
    <source>
        <dbReference type="EMBL" id="MFC6040143.1"/>
    </source>
</evidence>
<reference evidence="4" key="1">
    <citation type="journal article" date="2019" name="Int. J. Syst. Evol. Microbiol.">
        <title>The Global Catalogue of Microorganisms (GCM) 10K type strain sequencing project: providing services to taxonomists for standard genome sequencing and annotation.</title>
        <authorList>
            <consortium name="The Broad Institute Genomics Platform"/>
            <consortium name="The Broad Institute Genome Sequencing Center for Infectious Disease"/>
            <person name="Wu L."/>
            <person name="Ma J."/>
        </authorList>
    </citation>
    <scope>NUCLEOTIDE SEQUENCE [LARGE SCALE GENOMIC DNA]</scope>
    <source>
        <strain evidence="4">CCUG 54527</strain>
    </source>
</reference>
<keyword evidence="2" id="KW-0732">Signal</keyword>
<gene>
    <name evidence="3" type="ORF">ACFPYN_12000</name>
</gene>
<evidence type="ECO:0000256" key="2">
    <source>
        <dbReference type="SAM" id="SignalP"/>
    </source>
</evidence>
<evidence type="ECO:0000313" key="4">
    <source>
        <dbReference type="Proteomes" id="UP001596170"/>
    </source>
</evidence>
<proteinExistence type="predicted"/>
<name>A0ABW1LAL3_9BACL</name>